<gene>
    <name evidence="2" type="ORF">GTO89_02660</name>
</gene>
<dbReference type="Proteomes" id="UP000471031">
    <property type="component" value="Unassembled WGS sequence"/>
</dbReference>
<feature type="region of interest" description="Disordered" evidence="1">
    <location>
        <begin position="1"/>
        <end position="36"/>
    </location>
</feature>
<organism evidence="2 3">
    <name type="scientific">Heliomicrobium gestii</name>
    <name type="common">Heliobacterium gestii</name>
    <dbReference type="NCBI Taxonomy" id="2699"/>
    <lineage>
        <taxon>Bacteria</taxon>
        <taxon>Bacillati</taxon>
        <taxon>Bacillota</taxon>
        <taxon>Clostridia</taxon>
        <taxon>Eubacteriales</taxon>
        <taxon>Heliobacteriaceae</taxon>
        <taxon>Heliomicrobium</taxon>
    </lineage>
</organism>
<protein>
    <submittedName>
        <fullName evidence="2">Uncharacterized protein</fullName>
    </submittedName>
</protein>
<dbReference type="RefSeq" id="WP_161260528.1">
    <property type="nucleotide sequence ID" value="NZ_JAFBDC010000002.1"/>
</dbReference>
<dbReference type="AlphaFoldDB" id="A0A845LBP0"/>
<name>A0A845LBP0_HELGE</name>
<feature type="region of interest" description="Disordered" evidence="1">
    <location>
        <begin position="68"/>
        <end position="95"/>
    </location>
</feature>
<keyword evidence="3" id="KW-1185">Reference proteome</keyword>
<sequence length="150" mass="16212">MSWGFDDDDLMDNHDHQPVGFEDENGMGHWRNHDGLHDGSLPHDNFTFESPFADAGYEGHSDLMGANHEIFDSHLNDPAAAPPHTGPLPSTGTAENIHVDAHPIHSGHGGHESSSGDVAFTGYTYTGPNGEQLYKAGDGHVYDIDGKKVK</sequence>
<proteinExistence type="predicted"/>
<reference evidence="2 3" key="1">
    <citation type="submission" date="2020-01" db="EMBL/GenBank/DDBJ databases">
        <title>Whole genome sequence of Heliobacterium gestii DSM 11169.</title>
        <authorList>
            <person name="Kyndt J.A."/>
            <person name="Meyer T.E."/>
        </authorList>
    </citation>
    <scope>NUCLEOTIDE SEQUENCE [LARGE SCALE GENOMIC DNA]</scope>
    <source>
        <strain evidence="2 3">DSM 11169</strain>
    </source>
</reference>
<comment type="caution">
    <text evidence="2">The sequence shown here is derived from an EMBL/GenBank/DDBJ whole genome shotgun (WGS) entry which is preliminary data.</text>
</comment>
<accession>A0A845LBP0</accession>
<evidence type="ECO:0000313" key="2">
    <source>
        <dbReference type="EMBL" id="MZP41935.1"/>
    </source>
</evidence>
<evidence type="ECO:0000256" key="1">
    <source>
        <dbReference type="SAM" id="MobiDB-lite"/>
    </source>
</evidence>
<evidence type="ECO:0000313" key="3">
    <source>
        <dbReference type="Proteomes" id="UP000471031"/>
    </source>
</evidence>
<feature type="compositionally biased region" description="Acidic residues" evidence="1">
    <location>
        <begin position="1"/>
        <end position="10"/>
    </location>
</feature>
<dbReference type="EMBL" id="WXEX01000002">
    <property type="protein sequence ID" value="MZP41935.1"/>
    <property type="molecule type" value="Genomic_DNA"/>
</dbReference>